<dbReference type="AlphaFoldDB" id="A0A1R3REG7"/>
<accession>A0A1R3REG7</accession>
<protein>
    <submittedName>
        <fullName evidence="2">Uncharacterized protein</fullName>
    </submittedName>
</protein>
<dbReference type="EMBL" id="KV907506">
    <property type="protein sequence ID" value="OOF92864.1"/>
    <property type="molecule type" value="Genomic_DNA"/>
</dbReference>
<dbReference type="VEuPathDB" id="FungiDB:ASPCADRAFT_210112"/>
<keyword evidence="3" id="KW-1185">Reference proteome</keyword>
<gene>
    <name evidence="2" type="ORF">ASPCADRAFT_210112</name>
</gene>
<name>A0A1R3REG7_ASPC5</name>
<sequence>MVPAIGVQSTSHGGDGGGGGGGDDDAAHFMTAPVQLVGWSDRDDLCIYRPSQPWRYSR</sequence>
<proteinExistence type="predicted"/>
<organism evidence="2 3">
    <name type="scientific">Aspergillus carbonarius (strain ITEM 5010)</name>
    <dbReference type="NCBI Taxonomy" id="602072"/>
    <lineage>
        <taxon>Eukaryota</taxon>
        <taxon>Fungi</taxon>
        <taxon>Dikarya</taxon>
        <taxon>Ascomycota</taxon>
        <taxon>Pezizomycotina</taxon>
        <taxon>Eurotiomycetes</taxon>
        <taxon>Eurotiomycetidae</taxon>
        <taxon>Eurotiales</taxon>
        <taxon>Aspergillaceae</taxon>
        <taxon>Aspergillus</taxon>
        <taxon>Aspergillus subgen. Circumdati</taxon>
    </lineage>
</organism>
<feature type="region of interest" description="Disordered" evidence="1">
    <location>
        <begin position="1"/>
        <end position="27"/>
    </location>
</feature>
<evidence type="ECO:0000313" key="2">
    <source>
        <dbReference type="EMBL" id="OOF92864.1"/>
    </source>
</evidence>
<dbReference type="Proteomes" id="UP000188318">
    <property type="component" value="Unassembled WGS sequence"/>
</dbReference>
<reference evidence="3" key="1">
    <citation type="journal article" date="2017" name="Genome Biol.">
        <title>Comparative genomics reveals high biological diversity and specific adaptations in the industrially and medically important fungal genus Aspergillus.</title>
        <authorList>
            <person name="de Vries R.P."/>
            <person name="Riley R."/>
            <person name="Wiebenga A."/>
            <person name="Aguilar-Osorio G."/>
            <person name="Amillis S."/>
            <person name="Uchima C.A."/>
            <person name="Anderluh G."/>
            <person name="Asadollahi M."/>
            <person name="Askin M."/>
            <person name="Barry K."/>
            <person name="Battaglia E."/>
            <person name="Bayram O."/>
            <person name="Benocci T."/>
            <person name="Braus-Stromeyer S.A."/>
            <person name="Caldana C."/>
            <person name="Canovas D."/>
            <person name="Cerqueira G.C."/>
            <person name="Chen F."/>
            <person name="Chen W."/>
            <person name="Choi C."/>
            <person name="Clum A."/>
            <person name="Dos Santos R.A."/>
            <person name="Damasio A.R."/>
            <person name="Diallinas G."/>
            <person name="Emri T."/>
            <person name="Fekete E."/>
            <person name="Flipphi M."/>
            <person name="Freyberg S."/>
            <person name="Gallo A."/>
            <person name="Gournas C."/>
            <person name="Habgood R."/>
            <person name="Hainaut M."/>
            <person name="Harispe M.L."/>
            <person name="Henrissat B."/>
            <person name="Hilden K.S."/>
            <person name="Hope R."/>
            <person name="Hossain A."/>
            <person name="Karabika E."/>
            <person name="Karaffa L."/>
            <person name="Karanyi Z."/>
            <person name="Krasevec N."/>
            <person name="Kuo A."/>
            <person name="Kusch H."/>
            <person name="LaButti K."/>
            <person name="Lagendijk E.L."/>
            <person name="Lapidus A."/>
            <person name="Levasseur A."/>
            <person name="Lindquist E."/>
            <person name="Lipzen A."/>
            <person name="Logrieco A.F."/>
            <person name="MacCabe A."/>
            <person name="Maekelae M.R."/>
            <person name="Malavazi I."/>
            <person name="Melin P."/>
            <person name="Meyer V."/>
            <person name="Mielnichuk N."/>
            <person name="Miskei M."/>
            <person name="Molnar A.P."/>
            <person name="Mule G."/>
            <person name="Ngan C.Y."/>
            <person name="Orejas M."/>
            <person name="Orosz E."/>
            <person name="Ouedraogo J.P."/>
            <person name="Overkamp K.M."/>
            <person name="Park H.-S."/>
            <person name="Perrone G."/>
            <person name="Piumi F."/>
            <person name="Punt P.J."/>
            <person name="Ram A.F."/>
            <person name="Ramon A."/>
            <person name="Rauscher S."/>
            <person name="Record E."/>
            <person name="Riano-Pachon D.M."/>
            <person name="Robert V."/>
            <person name="Roehrig J."/>
            <person name="Ruller R."/>
            <person name="Salamov A."/>
            <person name="Salih N.S."/>
            <person name="Samson R.A."/>
            <person name="Sandor E."/>
            <person name="Sanguinetti M."/>
            <person name="Schuetze T."/>
            <person name="Sepcic K."/>
            <person name="Shelest E."/>
            <person name="Sherlock G."/>
            <person name="Sophianopoulou V."/>
            <person name="Squina F.M."/>
            <person name="Sun H."/>
            <person name="Susca A."/>
            <person name="Todd R.B."/>
            <person name="Tsang A."/>
            <person name="Unkles S.E."/>
            <person name="van de Wiele N."/>
            <person name="van Rossen-Uffink D."/>
            <person name="Oliveira J.V."/>
            <person name="Vesth T.C."/>
            <person name="Visser J."/>
            <person name="Yu J.-H."/>
            <person name="Zhou M."/>
            <person name="Andersen M.R."/>
            <person name="Archer D.B."/>
            <person name="Baker S.E."/>
            <person name="Benoit I."/>
            <person name="Brakhage A.A."/>
            <person name="Braus G.H."/>
            <person name="Fischer R."/>
            <person name="Frisvad J.C."/>
            <person name="Goldman G.H."/>
            <person name="Houbraken J."/>
            <person name="Oakley B."/>
            <person name="Pocsi I."/>
            <person name="Scazzocchio C."/>
            <person name="Seiboth B."/>
            <person name="vanKuyk P.A."/>
            <person name="Wortman J."/>
            <person name="Dyer P.S."/>
            <person name="Grigoriev I.V."/>
        </authorList>
    </citation>
    <scope>NUCLEOTIDE SEQUENCE [LARGE SCALE GENOMIC DNA]</scope>
    <source>
        <strain evidence="3">ITEM 5010</strain>
    </source>
</reference>
<evidence type="ECO:0000313" key="3">
    <source>
        <dbReference type="Proteomes" id="UP000188318"/>
    </source>
</evidence>
<evidence type="ECO:0000256" key="1">
    <source>
        <dbReference type="SAM" id="MobiDB-lite"/>
    </source>
</evidence>